<dbReference type="EMBL" id="ML179140">
    <property type="protein sequence ID" value="THU98230.1"/>
    <property type="molecule type" value="Genomic_DNA"/>
</dbReference>
<keyword evidence="5" id="KW-0732">Signal</keyword>
<keyword evidence="6 10" id="KW-0378">Hydrolase</keyword>
<protein>
    <recommendedName>
        <fullName evidence="10">Endo-chitosanase</fullName>
        <ecNumber evidence="10">3.2.1.132</ecNumber>
    </recommendedName>
</protein>
<dbReference type="InterPro" id="IPR009939">
    <property type="entry name" value="Chitosanase_fungal"/>
</dbReference>
<dbReference type="Proteomes" id="UP000297245">
    <property type="component" value="Unassembled WGS sequence"/>
</dbReference>
<comment type="subcellular location">
    <subcellularLocation>
        <location evidence="2 10">Secreted</location>
    </subcellularLocation>
</comment>
<reference evidence="11 12" key="1">
    <citation type="journal article" date="2019" name="Nat. Ecol. Evol.">
        <title>Megaphylogeny resolves global patterns of mushroom evolution.</title>
        <authorList>
            <person name="Varga T."/>
            <person name="Krizsan K."/>
            <person name="Foldi C."/>
            <person name="Dima B."/>
            <person name="Sanchez-Garcia M."/>
            <person name="Sanchez-Ramirez S."/>
            <person name="Szollosi G.J."/>
            <person name="Szarkandi J.G."/>
            <person name="Papp V."/>
            <person name="Albert L."/>
            <person name="Andreopoulos W."/>
            <person name="Angelini C."/>
            <person name="Antonin V."/>
            <person name="Barry K.W."/>
            <person name="Bougher N.L."/>
            <person name="Buchanan P."/>
            <person name="Buyck B."/>
            <person name="Bense V."/>
            <person name="Catcheside P."/>
            <person name="Chovatia M."/>
            <person name="Cooper J."/>
            <person name="Damon W."/>
            <person name="Desjardin D."/>
            <person name="Finy P."/>
            <person name="Geml J."/>
            <person name="Haridas S."/>
            <person name="Hughes K."/>
            <person name="Justo A."/>
            <person name="Karasinski D."/>
            <person name="Kautmanova I."/>
            <person name="Kiss B."/>
            <person name="Kocsube S."/>
            <person name="Kotiranta H."/>
            <person name="LaButti K.M."/>
            <person name="Lechner B.E."/>
            <person name="Liimatainen K."/>
            <person name="Lipzen A."/>
            <person name="Lukacs Z."/>
            <person name="Mihaltcheva S."/>
            <person name="Morgado L.N."/>
            <person name="Niskanen T."/>
            <person name="Noordeloos M.E."/>
            <person name="Ohm R.A."/>
            <person name="Ortiz-Santana B."/>
            <person name="Ovrebo C."/>
            <person name="Racz N."/>
            <person name="Riley R."/>
            <person name="Savchenko A."/>
            <person name="Shiryaev A."/>
            <person name="Soop K."/>
            <person name="Spirin V."/>
            <person name="Szebenyi C."/>
            <person name="Tomsovsky M."/>
            <person name="Tulloss R.E."/>
            <person name="Uehling J."/>
            <person name="Grigoriev I.V."/>
            <person name="Vagvolgyi C."/>
            <person name="Papp T."/>
            <person name="Martin F.M."/>
            <person name="Miettinen O."/>
            <person name="Hibbett D.S."/>
            <person name="Nagy L.G."/>
        </authorList>
    </citation>
    <scope>NUCLEOTIDE SEQUENCE [LARGE SCALE GENOMIC DNA]</scope>
    <source>
        <strain evidence="11 12">CBS 962.96</strain>
    </source>
</reference>
<dbReference type="PANTHER" id="PTHR42061">
    <property type="entry name" value="ENDO-CHITOSANASE"/>
    <property type="match status" value="1"/>
</dbReference>
<dbReference type="EC" id="3.2.1.132" evidence="10"/>
<accession>A0A4S8M7T8</accession>
<gene>
    <name evidence="11" type="ORF">K435DRAFT_721023</name>
</gene>
<evidence type="ECO:0000256" key="7">
    <source>
        <dbReference type="ARBA" id="ARBA00023277"/>
    </source>
</evidence>
<dbReference type="GO" id="GO:0016977">
    <property type="term" value="F:chitosanase activity"/>
    <property type="evidence" value="ECO:0007669"/>
    <property type="project" value="UniProtKB-EC"/>
</dbReference>
<evidence type="ECO:0000256" key="8">
    <source>
        <dbReference type="ARBA" id="ARBA00023295"/>
    </source>
</evidence>
<keyword evidence="7" id="KW-0119">Carbohydrate metabolism</keyword>
<sequence>MVTVYTDLMDRDDTTIRAMSFMADMDVDCDGAEPNDPSGQGQTTWGYLNADQVPFYVLPQSLVFDETDGEFVQPNSLGAIICGGKMFYAIMGDTNGDDVEHIGEASILLAQTCFPNDNLGGNNGHTSLDVAYIVFGDAVLPGDNQMTIDIQALKDLGDRTVREFQ</sequence>
<comment type="function">
    <text evidence="10">Chitosanase catalyzing the endo-type cleavage of chitosan, the deacylated form of chitin. Chitosanase may be crucial in the degradation of the deacetylated portion of chitin in the fungal cell wall.</text>
</comment>
<evidence type="ECO:0000256" key="10">
    <source>
        <dbReference type="RuleBase" id="RU361208"/>
    </source>
</evidence>
<name>A0A4S8M7T8_DENBC</name>
<proteinExistence type="inferred from homology"/>
<dbReference type="GO" id="GO:0000272">
    <property type="term" value="P:polysaccharide catabolic process"/>
    <property type="evidence" value="ECO:0007669"/>
    <property type="project" value="UniProtKB-KW"/>
</dbReference>
<keyword evidence="12" id="KW-1185">Reference proteome</keyword>
<evidence type="ECO:0000256" key="2">
    <source>
        <dbReference type="ARBA" id="ARBA00004613"/>
    </source>
</evidence>
<organism evidence="11 12">
    <name type="scientific">Dendrothele bispora (strain CBS 962.96)</name>
    <dbReference type="NCBI Taxonomy" id="1314807"/>
    <lineage>
        <taxon>Eukaryota</taxon>
        <taxon>Fungi</taxon>
        <taxon>Dikarya</taxon>
        <taxon>Basidiomycota</taxon>
        <taxon>Agaricomycotina</taxon>
        <taxon>Agaricomycetes</taxon>
        <taxon>Agaricomycetidae</taxon>
        <taxon>Agaricales</taxon>
        <taxon>Agaricales incertae sedis</taxon>
        <taxon>Dendrothele</taxon>
    </lineage>
</organism>
<evidence type="ECO:0000256" key="1">
    <source>
        <dbReference type="ARBA" id="ARBA00000405"/>
    </source>
</evidence>
<evidence type="ECO:0000256" key="3">
    <source>
        <dbReference type="ARBA" id="ARBA00007799"/>
    </source>
</evidence>
<dbReference type="OrthoDB" id="4756206at2759"/>
<dbReference type="GO" id="GO:0005576">
    <property type="term" value="C:extracellular region"/>
    <property type="evidence" value="ECO:0007669"/>
    <property type="project" value="UniProtKB-SubCell"/>
</dbReference>
<dbReference type="AlphaFoldDB" id="A0A4S8M7T8"/>
<keyword evidence="4" id="KW-0964">Secreted</keyword>
<evidence type="ECO:0000313" key="11">
    <source>
        <dbReference type="EMBL" id="THU98230.1"/>
    </source>
</evidence>
<comment type="similarity">
    <text evidence="3 10">Belongs to the glycosyl hydrolase 75 family.</text>
</comment>
<comment type="catalytic activity">
    <reaction evidence="1 10">
        <text>Endohydrolysis of beta-(1-&gt;4)-linkages between D-glucosamine residues in a partly acetylated chitosan.</text>
        <dbReference type="EC" id="3.2.1.132"/>
    </reaction>
</comment>
<feature type="non-terminal residue" evidence="11">
    <location>
        <position position="165"/>
    </location>
</feature>
<evidence type="ECO:0000313" key="12">
    <source>
        <dbReference type="Proteomes" id="UP000297245"/>
    </source>
</evidence>
<keyword evidence="8 10" id="KW-0326">Glycosidase</keyword>
<keyword evidence="9 10" id="KW-0624">Polysaccharide degradation</keyword>
<evidence type="ECO:0000256" key="9">
    <source>
        <dbReference type="ARBA" id="ARBA00023326"/>
    </source>
</evidence>
<dbReference type="Pfam" id="PF07335">
    <property type="entry name" value="Glyco_hydro_75"/>
    <property type="match status" value="1"/>
</dbReference>
<evidence type="ECO:0000256" key="5">
    <source>
        <dbReference type="ARBA" id="ARBA00022729"/>
    </source>
</evidence>
<dbReference type="PANTHER" id="PTHR42061:SF4">
    <property type="entry name" value="ENDO-CHITOSANASE"/>
    <property type="match status" value="1"/>
</dbReference>
<evidence type="ECO:0000256" key="4">
    <source>
        <dbReference type="ARBA" id="ARBA00022525"/>
    </source>
</evidence>
<evidence type="ECO:0000256" key="6">
    <source>
        <dbReference type="ARBA" id="ARBA00022801"/>
    </source>
</evidence>